<sequence length="94" mass="10530">MVWTGASIEEVKRRFIMDRLSGECDDMSALCAEYGISRQAGYMLMRRYAAEGLGGVVARSRAPLVQARSVDEDIRAALVECRLDHPNWGPKKLK</sequence>
<evidence type="ECO:0000313" key="3">
    <source>
        <dbReference type="Proteomes" id="UP000241229"/>
    </source>
</evidence>
<name>A0A2P7RF64_9HYPH</name>
<accession>A0A2P7RF64</accession>
<dbReference type="InterPro" id="IPR055247">
    <property type="entry name" value="InsJ-like_HTH"/>
</dbReference>
<dbReference type="SUPFAM" id="SSF46689">
    <property type="entry name" value="Homeodomain-like"/>
    <property type="match status" value="1"/>
</dbReference>
<dbReference type="OrthoDB" id="9803878at2"/>
<dbReference type="Proteomes" id="UP000241229">
    <property type="component" value="Unassembled WGS sequence"/>
</dbReference>
<dbReference type="RefSeq" id="WP_133170192.1">
    <property type="nucleotide sequence ID" value="NZ_PXYK01000090.1"/>
</dbReference>
<dbReference type="Pfam" id="PF13518">
    <property type="entry name" value="HTH_28"/>
    <property type="match status" value="1"/>
</dbReference>
<keyword evidence="3" id="KW-1185">Reference proteome</keyword>
<protein>
    <submittedName>
        <fullName evidence="2">Integrase</fullName>
    </submittedName>
</protein>
<gene>
    <name evidence="2" type="ORF">C7I84_29420</name>
</gene>
<reference evidence="2 3" key="1">
    <citation type="submission" date="2018-03" db="EMBL/GenBank/DDBJ databases">
        <title>The draft genome of Mesorhizobium sp. 6GN-30.</title>
        <authorList>
            <person name="Liu L."/>
            <person name="Li L."/>
            <person name="Wang T."/>
            <person name="Zhang X."/>
            <person name="Liang L."/>
        </authorList>
    </citation>
    <scope>NUCLEOTIDE SEQUENCE [LARGE SCALE GENOMIC DNA]</scope>
    <source>
        <strain evidence="2 3">6GN30</strain>
    </source>
</reference>
<feature type="domain" description="Insertion element IS150 protein InsJ-like helix-turn-helix" evidence="1">
    <location>
        <begin position="13"/>
        <end position="63"/>
    </location>
</feature>
<dbReference type="EMBL" id="PXYK01000090">
    <property type="protein sequence ID" value="PSJ48861.1"/>
    <property type="molecule type" value="Genomic_DNA"/>
</dbReference>
<feature type="non-terminal residue" evidence="2">
    <location>
        <position position="94"/>
    </location>
</feature>
<evidence type="ECO:0000313" key="2">
    <source>
        <dbReference type="EMBL" id="PSJ48861.1"/>
    </source>
</evidence>
<dbReference type="InterPro" id="IPR009057">
    <property type="entry name" value="Homeodomain-like_sf"/>
</dbReference>
<dbReference type="AlphaFoldDB" id="A0A2P7RF64"/>
<comment type="caution">
    <text evidence="2">The sequence shown here is derived from an EMBL/GenBank/DDBJ whole genome shotgun (WGS) entry which is preliminary data.</text>
</comment>
<organism evidence="2 3">
    <name type="scientific">Kumtagia ephedrae</name>
    <dbReference type="NCBI Taxonomy" id="2116701"/>
    <lineage>
        <taxon>Bacteria</taxon>
        <taxon>Pseudomonadati</taxon>
        <taxon>Pseudomonadota</taxon>
        <taxon>Alphaproteobacteria</taxon>
        <taxon>Hyphomicrobiales</taxon>
        <taxon>Phyllobacteriaceae</taxon>
        <taxon>Kumtagia</taxon>
    </lineage>
</organism>
<proteinExistence type="predicted"/>
<evidence type="ECO:0000259" key="1">
    <source>
        <dbReference type="Pfam" id="PF13518"/>
    </source>
</evidence>